<feature type="region of interest" description="Disordered" evidence="1">
    <location>
        <begin position="44"/>
        <end position="276"/>
    </location>
</feature>
<evidence type="ECO:0008006" key="4">
    <source>
        <dbReference type="Google" id="ProtNLM"/>
    </source>
</evidence>
<feature type="compositionally biased region" description="Polar residues" evidence="1">
    <location>
        <begin position="233"/>
        <end position="242"/>
    </location>
</feature>
<proteinExistence type="predicted"/>
<feature type="region of interest" description="Disordered" evidence="1">
    <location>
        <begin position="293"/>
        <end position="337"/>
    </location>
</feature>
<protein>
    <recommendedName>
        <fullName evidence="4">Basic proline-rich protein-like</fullName>
    </recommendedName>
</protein>
<accession>A0ABN9VJT6</accession>
<feature type="compositionally biased region" description="Low complexity" evidence="1">
    <location>
        <begin position="170"/>
        <end position="198"/>
    </location>
</feature>
<keyword evidence="3" id="KW-1185">Reference proteome</keyword>
<feature type="region of interest" description="Disordered" evidence="1">
    <location>
        <begin position="1"/>
        <end position="23"/>
    </location>
</feature>
<name>A0ABN9VJT6_9DINO</name>
<feature type="region of interest" description="Disordered" evidence="1">
    <location>
        <begin position="451"/>
        <end position="518"/>
    </location>
</feature>
<feature type="region of interest" description="Disordered" evidence="1">
    <location>
        <begin position="402"/>
        <end position="430"/>
    </location>
</feature>
<organism evidence="2 3">
    <name type="scientific">Prorocentrum cordatum</name>
    <dbReference type="NCBI Taxonomy" id="2364126"/>
    <lineage>
        <taxon>Eukaryota</taxon>
        <taxon>Sar</taxon>
        <taxon>Alveolata</taxon>
        <taxon>Dinophyceae</taxon>
        <taxon>Prorocentrales</taxon>
        <taxon>Prorocentraceae</taxon>
        <taxon>Prorocentrum</taxon>
    </lineage>
</organism>
<feature type="compositionally biased region" description="Pro residues" evidence="1">
    <location>
        <begin position="463"/>
        <end position="480"/>
    </location>
</feature>
<dbReference type="Proteomes" id="UP001189429">
    <property type="component" value="Unassembled WGS sequence"/>
</dbReference>
<feature type="compositionally biased region" description="Basic and acidic residues" evidence="1">
    <location>
        <begin position="60"/>
        <end position="74"/>
    </location>
</feature>
<evidence type="ECO:0000313" key="3">
    <source>
        <dbReference type="Proteomes" id="UP001189429"/>
    </source>
</evidence>
<evidence type="ECO:0000313" key="2">
    <source>
        <dbReference type="EMBL" id="CAK0873536.1"/>
    </source>
</evidence>
<comment type="caution">
    <text evidence="2">The sequence shown here is derived from an EMBL/GenBank/DDBJ whole genome shotgun (WGS) entry which is preliminary data.</text>
</comment>
<feature type="compositionally biased region" description="Pro residues" evidence="1">
    <location>
        <begin position="506"/>
        <end position="518"/>
    </location>
</feature>
<feature type="compositionally biased region" description="Low complexity" evidence="1">
    <location>
        <begin position="451"/>
        <end position="462"/>
    </location>
</feature>
<gene>
    <name evidence="2" type="ORF">PCOR1329_LOCUS58733</name>
</gene>
<sequence length="518" mass="53378">MRTDAPGPEGASPPPVAGSRARPELHVIDVRIPGWESNFWQLAGGRSEMDPEPDFPSLRRWKDPAHAPRGRDRLLAAPRPLKPQESRVQLRAAPSGDDARQTPRARRERAPDAAAPPGGPAPPLHGWSARGAALPPWRERRRTGGAGRSALSAGESGSQAAPGEEPEAPWPEAGGQAEPVEAATRAALALATPQTARLELMSPRERMGYGEPQGPSPTPRSPAGQRSPPTPRSGKQPSQQAHQPPEAPSTPPATSSSVGPPLPPPPAGAPAALEDSRPHWAAVPVRLSGACPEVLVGPAPEAPASPQGLPVRPGGAGPEVPPRPAPKGAACSRGPVGWSVPPCADDEAASWLPGPGLPARPACEARCPLRSPWSIARPARPAAEEGQGADGDDAAVLLDVRGQRPAGCPPDSALPALLASGPHGERRRCRGEKCGMAPRAWGDAAGAAPLRLGAAAEAEPVPAEGPPPPMPRGQRLPPPSGARLARSAEGQAAAAKVQGLLRFEAPPQPRMPPAPELR</sequence>
<evidence type="ECO:0000256" key="1">
    <source>
        <dbReference type="SAM" id="MobiDB-lite"/>
    </source>
</evidence>
<reference evidence="2" key="1">
    <citation type="submission" date="2023-10" db="EMBL/GenBank/DDBJ databases">
        <authorList>
            <person name="Chen Y."/>
            <person name="Shah S."/>
            <person name="Dougan E. K."/>
            <person name="Thang M."/>
            <person name="Chan C."/>
        </authorList>
    </citation>
    <scope>NUCLEOTIDE SEQUENCE [LARGE SCALE GENOMIC DNA]</scope>
</reference>
<dbReference type="EMBL" id="CAUYUJ010017292">
    <property type="protein sequence ID" value="CAK0873536.1"/>
    <property type="molecule type" value="Genomic_DNA"/>
</dbReference>